<dbReference type="Gene3D" id="1.10.1520.10">
    <property type="entry name" value="Ribonuclease III domain"/>
    <property type="match status" value="1"/>
</dbReference>
<accession>A0AAD5W156</accession>
<dbReference type="InterPro" id="IPR036389">
    <property type="entry name" value="RNase_III_sf"/>
</dbReference>
<evidence type="ECO:0000313" key="2">
    <source>
        <dbReference type="EMBL" id="KAJ3573231.1"/>
    </source>
</evidence>
<dbReference type="PANTHER" id="PTHR28160">
    <property type="entry name" value="54S RIBOSOMAL PROTEIN L15, MITOCHONDRIAL"/>
    <property type="match status" value="1"/>
</dbReference>
<organism evidence="2 3">
    <name type="scientific">Leucocoprinus birnbaumii</name>
    <dbReference type="NCBI Taxonomy" id="56174"/>
    <lineage>
        <taxon>Eukaryota</taxon>
        <taxon>Fungi</taxon>
        <taxon>Dikarya</taxon>
        <taxon>Basidiomycota</taxon>
        <taxon>Agaricomycotina</taxon>
        <taxon>Agaricomycetes</taxon>
        <taxon>Agaricomycetidae</taxon>
        <taxon>Agaricales</taxon>
        <taxon>Agaricineae</taxon>
        <taxon>Agaricaceae</taxon>
        <taxon>Leucocoprinus</taxon>
    </lineage>
</organism>
<comment type="caution">
    <text evidence="2">The sequence shown here is derived from an EMBL/GenBank/DDBJ whole genome shotgun (WGS) entry which is preliminary data.</text>
</comment>
<protein>
    <recommendedName>
        <fullName evidence="1">RNase III domain-containing protein</fullName>
    </recommendedName>
</protein>
<dbReference type="Proteomes" id="UP001213000">
    <property type="component" value="Unassembled WGS sequence"/>
</dbReference>
<dbReference type="InterPro" id="IPR000999">
    <property type="entry name" value="RNase_III_dom"/>
</dbReference>
<feature type="domain" description="RNase III" evidence="1">
    <location>
        <begin position="12"/>
        <end position="135"/>
    </location>
</feature>
<dbReference type="PANTHER" id="PTHR28160:SF1">
    <property type="entry name" value="LARGE RIBOSOMAL SUBUNIT PROTEIN ML57"/>
    <property type="match status" value="1"/>
</dbReference>
<sequence>MRYSNPSNSTQKLPRRCLTHASHPSAVNGHNAGLSFLGRRVIESYLLLYLTSSKELKPTHDFRSIAMWTLHTYTIGQNVGSKWGLGRVMRWVPTVSKEKLGDPTRPEKEEMLKSVGLYKVQGDTVAAVMGAIYEQFNSRNLVFHNCYFKDEVHPSPKTHADYEYCAQQLLSMALLDAMHDSAAREELLHSTPRTLHVEFVGIFAAWARQMGTATPPIALLSGTRSNLAQLCAERLDEQLAATYFFSDPHYDNPSKFVPTIAYQFAVQMPIYAELLGHIIRRNPAVLTKSLKVQFRELIYAPLNELKSRGVTVDNTSIVVVVDGFHGYKPAIRGEILRSVITAARDGLPLRWAFFGQGDMSPEDGLELMEEELFWKVDLCLSILERTSDGFNMVESTLLGESSEREGHQWITNLVIIVTAMHVLRFSVDFNILHTTQKSNPPSRLRLSATRIADAHLTSAKIPAPARAWV</sequence>
<dbReference type="GO" id="GO:0006396">
    <property type="term" value="P:RNA processing"/>
    <property type="evidence" value="ECO:0007669"/>
    <property type="project" value="InterPro"/>
</dbReference>
<keyword evidence="3" id="KW-1185">Reference proteome</keyword>
<dbReference type="GO" id="GO:0032543">
    <property type="term" value="P:mitochondrial translation"/>
    <property type="evidence" value="ECO:0007669"/>
    <property type="project" value="InterPro"/>
</dbReference>
<dbReference type="SUPFAM" id="SSF69065">
    <property type="entry name" value="RNase III domain-like"/>
    <property type="match status" value="1"/>
</dbReference>
<evidence type="ECO:0000259" key="1">
    <source>
        <dbReference type="Pfam" id="PF14622"/>
    </source>
</evidence>
<gene>
    <name evidence="2" type="ORF">NP233_g2560</name>
</gene>
<name>A0AAD5W156_9AGAR</name>
<dbReference type="EMBL" id="JANIEX010000110">
    <property type="protein sequence ID" value="KAJ3573231.1"/>
    <property type="molecule type" value="Genomic_DNA"/>
</dbReference>
<dbReference type="GO" id="GO:0003735">
    <property type="term" value="F:structural constituent of ribosome"/>
    <property type="evidence" value="ECO:0007669"/>
    <property type="project" value="InterPro"/>
</dbReference>
<dbReference type="GO" id="GO:0005762">
    <property type="term" value="C:mitochondrial large ribosomal subunit"/>
    <property type="evidence" value="ECO:0007669"/>
    <property type="project" value="InterPro"/>
</dbReference>
<reference evidence="2" key="1">
    <citation type="submission" date="2022-07" db="EMBL/GenBank/DDBJ databases">
        <title>Genome Sequence of Leucocoprinus birnbaumii.</title>
        <authorList>
            <person name="Buettner E."/>
        </authorList>
    </citation>
    <scope>NUCLEOTIDE SEQUENCE</scope>
    <source>
        <strain evidence="2">VT141</strain>
    </source>
</reference>
<dbReference type="AlphaFoldDB" id="A0AAD5W156"/>
<dbReference type="Pfam" id="PF14622">
    <property type="entry name" value="Ribonucleas_3_3"/>
    <property type="match status" value="1"/>
</dbReference>
<dbReference type="GO" id="GO:0004525">
    <property type="term" value="F:ribonuclease III activity"/>
    <property type="evidence" value="ECO:0007669"/>
    <property type="project" value="InterPro"/>
</dbReference>
<proteinExistence type="predicted"/>
<dbReference type="InterPro" id="IPR040030">
    <property type="entry name" value="Ribosomal_mL57"/>
</dbReference>
<evidence type="ECO:0000313" key="3">
    <source>
        <dbReference type="Proteomes" id="UP001213000"/>
    </source>
</evidence>